<evidence type="ECO:0000313" key="2">
    <source>
        <dbReference type="Proteomes" id="UP000324222"/>
    </source>
</evidence>
<protein>
    <submittedName>
        <fullName evidence="1">Uncharacterized protein</fullName>
    </submittedName>
</protein>
<name>A0A5B7DCZ9_PORTR</name>
<sequence length="61" mass="6449">MAGLPPPFLADVARWVTRQYAPVASPRPTASAPQLRSSGTVIEVPITLGRGRPRRAARAVG</sequence>
<dbReference type="EMBL" id="VSRR010000725">
    <property type="protein sequence ID" value="MPC18966.1"/>
    <property type="molecule type" value="Genomic_DNA"/>
</dbReference>
<gene>
    <name evidence="1" type="ORF">E2C01_011866</name>
</gene>
<dbReference type="AlphaFoldDB" id="A0A5B7DCZ9"/>
<reference evidence="1 2" key="1">
    <citation type="submission" date="2019-05" db="EMBL/GenBank/DDBJ databases">
        <title>Another draft genome of Portunus trituberculatus and its Hox gene families provides insights of decapod evolution.</title>
        <authorList>
            <person name="Jeong J.-H."/>
            <person name="Song I."/>
            <person name="Kim S."/>
            <person name="Choi T."/>
            <person name="Kim D."/>
            <person name="Ryu S."/>
            <person name="Kim W."/>
        </authorList>
    </citation>
    <scope>NUCLEOTIDE SEQUENCE [LARGE SCALE GENOMIC DNA]</scope>
    <source>
        <tissue evidence="1">Muscle</tissue>
    </source>
</reference>
<organism evidence="1 2">
    <name type="scientific">Portunus trituberculatus</name>
    <name type="common">Swimming crab</name>
    <name type="synonym">Neptunus trituberculatus</name>
    <dbReference type="NCBI Taxonomy" id="210409"/>
    <lineage>
        <taxon>Eukaryota</taxon>
        <taxon>Metazoa</taxon>
        <taxon>Ecdysozoa</taxon>
        <taxon>Arthropoda</taxon>
        <taxon>Crustacea</taxon>
        <taxon>Multicrustacea</taxon>
        <taxon>Malacostraca</taxon>
        <taxon>Eumalacostraca</taxon>
        <taxon>Eucarida</taxon>
        <taxon>Decapoda</taxon>
        <taxon>Pleocyemata</taxon>
        <taxon>Brachyura</taxon>
        <taxon>Eubrachyura</taxon>
        <taxon>Portunoidea</taxon>
        <taxon>Portunidae</taxon>
        <taxon>Portuninae</taxon>
        <taxon>Portunus</taxon>
    </lineage>
</organism>
<comment type="caution">
    <text evidence="1">The sequence shown here is derived from an EMBL/GenBank/DDBJ whole genome shotgun (WGS) entry which is preliminary data.</text>
</comment>
<accession>A0A5B7DCZ9</accession>
<keyword evidence="2" id="KW-1185">Reference proteome</keyword>
<proteinExistence type="predicted"/>
<evidence type="ECO:0000313" key="1">
    <source>
        <dbReference type="EMBL" id="MPC18966.1"/>
    </source>
</evidence>
<dbReference type="Proteomes" id="UP000324222">
    <property type="component" value="Unassembled WGS sequence"/>
</dbReference>